<dbReference type="GO" id="GO:0005793">
    <property type="term" value="C:endoplasmic reticulum-Golgi intermediate compartment"/>
    <property type="evidence" value="ECO:0007669"/>
    <property type="project" value="UniProtKB-UniRule"/>
</dbReference>
<dbReference type="EMBL" id="KB469310">
    <property type="protein sequence ID" value="EPQ51618.1"/>
    <property type="molecule type" value="Genomic_DNA"/>
</dbReference>
<dbReference type="HOGENOM" id="CLU_047877_2_2_1"/>
<dbReference type="KEGG" id="gtr:GLOTRDRAFT_132987"/>
<evidence type="ECO:0000313" key="11">
    <source>
        <dbReference type="Proteomes" id="UP000030669"/>
    </source>
</evidence>
<dbReference type="GO" id="GO:0015031">
    <property type="term" value="P:protein transport"/>
    <property type="evidence" value="ECO:0007669"/>
    <property type="project" value="UniProtKB-KW"/>
</dbReference>
<dbReference type="GO" id="GO:0005789">
    <property type="term" value="C:endoplasmic reticulum membrane"/>
    <property type="evidence" value="ECO:0007669"/>
    <property type="project" value="UniProtKB-SubCell"/>
</dbReference>
<dbReference type="PANTHER" id="PTHR14083:SF0">
    <property type="entry name" value="YIP1D-INTERACTING FACTOR 1, ISOFORM C"/>
    <property type="match status" value="1"/>
</dbReference>
<dbReference type="RefSeq" id="XP_007870061.1">
    <property type="nucleotide sequence ID" value="XM_007871870.1"/>
</dbReference>
<protein>
    <recommendedName>
        <fullName evidence="9">Protein YIF1</fullName>
    </recommendedName>
</protein>
<comment type="subcellular location">
    <subcellularLocation>
        <location evidence="9">Endoplasmic reticulum membrane</location>
        <topology evidence="9">Multi-pass membrane protein</topology>
    </subcellularLocation>
    <subcellularLocation>
        <location evidence="9">Golgi apparatus membrane</location>
        <topology evidence="9">Multi-pass membrane protein</topology>
    </subcellularLocation>
</comment>
<dbReference type="InterPro" id="IPR005578">
    <property type="entry name" value="Yif1_fam"/>
</dbReference>
<evidence type="ECO:0000256" key="8">
    <source>
        <dbReference type="ARBA" id="ARBA00023136"/>
    </source>
</evidence>
<comment type="function">
    <text evidence="9">Has a role in transport between endoplasmic reticulum and Golgi.</text>
</comment>
<evidence type="ECO:0000256" key="5">
    <source>
        <dbReference type="ARBA" id="ARBA00022927"/>
    </source>
</evidence>
<keyword evidence="2 9" id="KW-0813">Transport</keyword>
<dbReference type="STRING" id="670483.S7PVS7"/>
<evidence type="ECO:0000256" key="3">
    <source>
        <dbReference type="ARBA" id="ARBA00022692"/>
    </source>
</evidence>
<dbReference type="GO" id="GO:0030134">
    <property type="term" value="C:COPII-coated ER to Golgi transport vesicle"/>
    <property type="evidence" value="ECO:0007669"/>
    <property type="project" value="TreeGrafter"/>
</dbReference>
<proteinExistence type="inferred from homology"/>
<feature type="transmembrane region" description="Helical" evidence="9">
    <location>
        <begin position="113"/>
        <end position="134"/>
    </location>
</feature>
<dbReference type="GO" id="GO:0000139">
    <property type="term" value="C:Golgi membrane"/>
    <property type="evidence" value="ECO:0007669"/>
    <property type="project" value="UniProtKB-SubCell"/>
</dbReference>
<feature type="transmembrane region" description="Helical" evidence="9">
    <location>
        <begin position="219"/>
        <end position="237"/>
    </location>
</feature>
<dbReference type="GO" id="GO:0006888">
    <property type="term" value="P:endoplasmic reticulum to Golgi vesicle-mediated transport"/>
    <property type="evidence" value="ECO:0007669"/>
    <property type="project" value="UniProtKB-UniRule"/>
</dbReference>
<evidence type="ECO:0000256" key="6">
    <source>
        <dbReference type="ARBA" id="ARBA00022989"/>
    </source>
</evidence>
<gene>
    <name evidence="10" type="ORF">GLOTRDRAFT_132987</name>
</gene>
<evidence type="ECO:0000256" key="1">
    <source>
        <dbReference type="ARBA" id="ARBA00009727"/>
    </source>
</evidence>
<dbReference type="OMA" id="NWEVRYS"/>
<dbReference type="Proteomes" id="UP000030669">
    <property type="component" value="Unassembled WGS sequence"/>
</dbReference>
<feature type="transmembrane region" description="Helical" evidence="9">
    <location>
        <begin position="146"/>
        <end position="166"/>
    </location>
</feature>
<keyword evidence="4 9" id="KW-0256">Endoplasmic reticulum</keyword>
<dbReference type="eggNOG" id="KOG3094">
    <property type="taxonomic scope" value="Eukaryota"/>
</dbReference>
<comment type="similarity">
    <text evidence="1 9">Belongs to the YIF1 family.</text>
</comment>
<feature type="transmembrane region" description="Helical" evidence="9">
    <location>
        <begin position="81"/>
        <end position="101"/>
    </location>
</feature>
<evidence type="ECO:0000256" key="2">
    <source>
        <dbReference type="ARBA" id="ARBA00022448"/>
    </source>
</evidence>
<organism evidence="10 11">
    <name type="scientific">Gloeophyllum trabeum (strain ATCC 11539 / FP-39264 / Madison 617)</name>
    <name type="common">Brown rot fungus</name>
    <dbReference type="NCBI Taxonomy" id="670483"/>
    <lineage>
        <taxon>Eukaryota</taxon>
        <taxon>Fungi</taxon>
        <taxon>Dikarya</taxon>
        <taxon>Basidiomycota</taxon>
        <taxon>Agaricomycotina</taxon>
        <taxon>Agaricomycetes</taxon>
        <taxon>Gloeophyllales</taxon>
        <taxon>Gloeophyllaceae</taxon>
        <taxon>Gloeophyllum</taxon>
    </lineage>
</organism>
<dbReference type="OrthoDB" id="337750at2759"/>
<evidence type="ECO:0000256" key="4">
    <source>
        <dbReference type="ARBA" id="ARBA00022824"/>
    </source>
</evidence>
<reference evidence="10 11" key="1">
    <citation type="journal article" date="2012" name="Science">
        <title>The Paleozoic origin of enzymatic lignin decomposition reconstructed from 31 fungal genomes.</title>
        <authorList>
            <person name="Floudas D."/>
            <person name="Binder M."/>
            <person name="Riley R."/>
            <person name="Barry K."/>
            <person name="Blanchette R.A."/>
            <person name="Henrissat B."/>
            <person name="Martinez A.T."/>
            <person name="Otillar R."/>
            <person name="Spatafora J.W."/>
            <person name="Yadav J.S."/>
            <person name="Aerts A."/>
            <person name="Benoit I."/>
            <person name="Boyd A."/>
            <person name="Carlson A."/>
            <person name="Copeland A."/>
            <person name="Coutinho P.M."/>
            <person name="de Vries R.P."/>
            <person name="Ferreira P."/>
            <person name="Findley K."/>
            <person name="Foster B."/>
            <person name="Gaskell J."/>
            <person name="Glotzer D."/>
            <person name="Gorecki P."/>
            <person name="Heitman J."/>
            <person name="Hesse C."/>
            <person name="Hori C."/>
            <person name="Igarashi K."/>
            <person name="Jurgens J.A."/>
            <person name="Kallen N."/>
            <person name="Kersten P."/>
            <person name="Kohler A."/>
            <person name="Kuees U."/>
            <person name="Kumar T.K.A."/>
            <person name="Kuo A."/>
            <person name="LaButti K."/>
            <person name="Larrondo L.F."/>
            <person name="Lindquist E."/>
            <person name="Ling A."/>
            <person name="Lombard V."/>
            <person name="Lucas S."/>
            <person name="Lundell T."/>
            <person name="Martin R."/>
            <person name="McLaughlin D.J."/>
            <person name="Morgenstern I."/>
            <person name="Morin E."/>
            <person name="Murat C."/>
            <person name="Nagy L.G."/>
            <person name="Nolan M."/>
            <person name="Ohm R.A."/>
            <person name="Patyshakuliyeva A."/>
            <person name="Rokas A."/>
            <person name="Ruiz-Duenas F.J."/>
            <person name="Sabat G."/>
            <person name="Salamov A."/>
            <person name="Samejima M."/>
            <person name="Schmutz J."/>
            <person name="Slot J.C."/>
            <person name="St John F."/>
            <person name="Stenlid J."/>
            <person name="Sun H."/>
            <person name="Sun S."/>
            <person name="Syed K."/>
            <person name="Tsang A."/>
            <person name="Wiebenga A."/>
            <person name="Young D."/>
            <person name="Pisabarro A."/>
            <person name="Eastwood D.C."/>
            <person name="Martin F."/>
            <person name="Cullen D."/>
            <person name="Grigoriev I.V."/>
            <person name="Hibbett D.S."/>
        </authorList>
    </citation>
    <scope>NUCLEOTIDE SEQUENCE [LARGE SCALE GENOMIC DNA]</scope>
    <source>
        <strain evidence="10 11">ATCC 11539</strain>
    </source>
</reference>
<dbReference type="AlphaFoldDB" id="S7PVS7"/>
<feature type="transmembrane region" description="Helical" evidence="9">
    <location>
        <begin position="172"/>
        <end position="189"/>
    </location>
</feature>
<dbReference type="GeneID" id="19302623"/>
<evidence type="ECO:0000256" key="7">
    <source>
        <dbReference type="ARBA" id="ARBA00023034"/>
    </source>
</evidence>
<accession>S7PVS7</accession>
<dbReference type="PANTHER" id="PTHR14083">
    <property type="entry name" value="YIP1 INTERACTING FACTOR HOMOLOG YIF1 PROTEIN"/>
    <property type="match status" value="1"/>
</dbReference>
<sequence length="239" mass="26780">MQLGQSAVAAGQEYVQRNLGGFIPLSALKQQFNVSNHYVMHKLRILVFPWRHGPWTRKVRRSEQGTTEWQPPREDVNSPDLYIPIMAMVTYVLLAAFTAGLQSRFDPRILGVSTWKAILVLFLDFLFVKLGCYFLNIQSSSPVTDIVAYGGYKFVGVIMTLLAGLLGAGRTLYSIVFIYSFCSIALFMLRSLRSVVLPDIVNAPATVGTVTQSQRSRRVTFLFLVAMSQIIYMGVLARV</sequence>
<keyword evidence="3 9" id="KW-0812">Transmembrane</keyword>
<dbReference type="Pfam" id="PF03878">
    <property type="entry name" value="YIF1"/>
    <property type="match status" value="1"/>
</dbReference>
<keyword evidence="11" id="KW-1185">Reference proteome</keyword>
<keyword evidence="6 9" id="KW-1133">Transmembrane helix</keyword>
<evidence type="ECO:0000313" key="10">
    <source>
        <dbReference type="EMBL" id="EPQ51618.1"/>
    </source>
</evidence>
<keyword evidence="7 9" id="KW-0333">Golgi apparatus</keyword>
<keyword evidence="5 9" id="KW-0653">Protein transport</keyword>
<name>S7PVS7_GLOTA</name>
<keyword evidence="8 9" id="KW-0472">Membrane</keyword>
<evidence type="ECO:0000256" key="9">
    <source>
        <dbReference type="RuleBase" id="RU368073"/>
    </source>
</evidence>